<dbReference type="Gene3D" id="3.30.465.10">
    <property type="match status" value="1"/>
</dbReference>
<evidence type="ECO:0000256" key="4">
    <source>
        <dbReference type="ARBA" id="ARBA00022827"/>
    </source>
</evidence>
<keyword evidence="6" id="KW-0732">Signal</keyword>
<sequence>MAVVHLGTSFLCIFVLAQHSDMAMTQRELLDDGFSGQILSRESANYAEASQRYSALAERSALYIALPNSAEDISIAVKHAQRAKLPIAVKGGGNHPIPASSVQDGMTIDLTNLNQIVVDDANSRVAAGGGYRWGQVYSELQKHDRVCVGGGVHVVGIGGHLTGGGWGPLTQKYGLACDNVLSATVVVADGRILTASESENPDLFWAIKGGSSQFGVVAQFVIRTFPTPGKWLVRFLSFLEKDLRLVTAGFRELMDRDKSAGEHVIPFIHFTRAPDENRTPIATLSLTALDRSEGFDDLIQQYFPVSKAIRDETERFDTIYDLSHSFDHVLLGGPRRVLGAVPMVTGFWPGMAEEVRDRWIRYTKDNVDVTGSMVALEFHSTKRRNPEQSCFPVQEPTHNSVLITSLHNDPTNDTAGVAWALDTARAVQGYQDKHGKHLPMAANGTTFRTKSEEVWGESFPRLRQVKAKYDPSCVFNLYHPIEPDFSGASSL</sequence>
<dbReference type="Pfam" id="PF01565">
    <property type="entry name" value="FAD_binding_4"/>
    <property type="match status" value="1"/>
</dbReference>
<dbReference type="InterPro" id="IPR016167">
    <property type="entry name" value="FAD-bd_PCMH_sub1"/>
</dbReference>
<comment type="caution">
    <text evidence="8">The sequence shown here is derived from an EMBL/GenBank/DDBJ whole genome shotgun (WGS) entry which is preliminary data.</text>
</comment>
<dbReference type="EMBL" id="MU007075">
    <property type="protein sequence ID" value="KAF2424440.1"/>
    <property type="molecule type" value="Genomic_DNA"/>
</dbReference>
<proteinExistence type="inferred from homology"/>
<evidence type="ECO:0000259" key="7">
    <source>
        <dbReference type="PROSITE" id="PS51387"/>
    </source>
</evidence>
<dbReference type="Gene3D" id="3.40.462.20">
    <property type="match status" value="1"/>
</dbReference>
<keyword evidence="5" id="KW-0560">Oxidoreductase</keyword>
<name>A0A9P4NK37_9PEZI</name>
<dbReference type="OrthoDB" id="415825at2759"/>
<keyword evidence="3" id="KW-0285">Flavoprotein</keyword>
<dbReference type="InterPro" id="IPR012951">
    <property type="entry name" value="BBE"/>
</dbReference>
<dbReference type="Proteomes" id="UP000800235">
    <property type="component" value="Unassembled WGS sequence"/>
</dbReference>
<feature type="signal peptide" evidence="6">
    <location>
        <begin position="1"/>
        <end position="17"/>
    </location>
</feature>
<dbReference type="InterPro" id="IPR036318">
    <property type="entry name" value="FAD-bd_PCMH-like_sf"/>
</dbReference>
<dbReference type="PANTHER" id="PTHR42973:SF39">
    <property type="entry name" value="FAD-BINDING PCMH-TYPE DOMAIN-CONTAINING PROTEIN"/>
    <property type="match status" value="1"/>
</dbReference>
<evidence type="ECO:0000256" key="5">
    <source>
        <dbReference type="ARBA" id="ARBA00023002"/>
    </source>
</evidence>
<dbReference type="InterPro" id="IPR006094">
    <property type="entry name" value="Oxid_FAD_bind_N"/>
</dbReference>
<comment type="similarity">
    <text evidence="2">Belongs to the oxygen-dependent FAD-linked oxidoreductase family.</text>
</comment>
<organism evidence="8 9">
    <name type="scientific">Tothia fuscella</name>
    <dbReference type="NCBI Taxonomy" id="1048955"/>
    <lineage>
        <taxon>Eukaryota</taxon>
        <taxon>Fungi</taxon>
        <taxon>Dikarya</taxon>
        <taxon>Ascomycota</taxon>
        <taxon>Pezizomycotina</taxon>
        <taxon>Dothideomycetes</taxon>
        <taxon>Pleosporomycetidae</taxon>
        <taxon>Venturiales</taxon>
        <taxon>Cylindrosympodiaceae</taxon>
        <taxon>Tothia</taxon>
    </lineage>
</organism>
<evidence type="ECO:0000256" key="2">
    <source>
        <dbReference type="ARBA" id="ARBA00005466"/>
    </source>
</evidence>
<accession>A0A9P4NK37</accession>
<dbReference type="GO" id="GO:0071949">
    <property type="term" value="F:FAD binding"/>
    <property type="evidence" value="ECO:0007669"/>
    <property type="project" value="InterPro"/>
</dbReference>
<dbReference type="InterPro" id="IPR016169">
    <property type="entry name" value="FAD-bd_PCMH_sub2"/>
</dbReference>
<keyword evidence="4" id="KW-0274">FAD</keyword>
<evidence type="ECO:0000313" key="9">
    <source>
        <dbReference type="Proteomes" id="UP000800235"/>
    </source>
</evidence>
<reference evidence="8" key="1">
    <citation type="journal article" date="2020" name="Stud. Mycol.">
        <title>101 Dothideomycetes genomes: a test case for predicting lifestyles and emergence of pathogens.</title>
        <authorList>
            <person name="Haridas S."/>
            <person name="Albert R."/>
            <person name="Binder M."/>
            <person name="Bloem J."/>
            <person name="Labutti K."/>
            <person name="Salamov A."/>
            <person name="Andreopoulos B."/>
            <person name="Baker S."/>
            <person name="Barry K."/>
            <person name="Bills G."/>
            <person name="Bluhm B."/>
            <person name="Cannon C."/>
            <person name="Castanera R."/>
            <person name="Culley D."/>
            <person name="Daum C."/>
            <person name="Ezra D."/>
            <person name="Gonzalez J."/>
            <person name="Henrissat B."/>
            <person name="Kuo A."/>
            <person name="Liang C."/>
            <person name="Lipzen A."/>
            <person name="Lutzoni F."/>
            <person name="Magnuson J."/>
            <person name="Mondo S."/>
            <person name="Nolan M."/>
            <person name="Ohm R."/>
            <person name="Pangilinan J."/>
            <person name="Park H.-J."/>
            <person name="Ramirez L."/>
            <person name="Alfaro M."/>
            <person name="Sun H."/>
            <person name="Tritt A."/>
            <person name="Yoshinaga Y."/>
            <person name="Zwiers L.-H."/>
            <person name="Turgeon B."/>
            <person name="Goodwin S."/>
            <person name="Spatafora J."/>
            <person name="Crous P."/>
            <person name="Grigoriev I."/>
        </authorList>
    </citation>
    <scope>NUCLEOTIDE SEQUENCE</scope>
    <source>
        <strain evidence="8">CBS 130266</strain>
    </source>
</reference>
<dbReference type="AlphaFoldDB" id="A0A9P4NK37"/>
<dbReference type="PROSITE" id="PS51387">
    <property type="entry name" value="FAD_PCMH"/>
    <property type="match status" value="1"/>
</dbReference>
<evidence type="ECO:0000256" key="1">
    <source>
        <dbReference type="ARBA" id="ARBA00001974"/>
    </source>
</evidence>
<comment type="cofactor">
    <cofactor evidence="1">
        <name>FAD</name>
        <dbReference type="ChEBI" id="CHEBI:57692"/>
    </cofactor>
</comment>
<dbReference type="Pfam" id="PF08031">
    <property type="entry name" value="BBE"/>
    <property type="match status" value="1"/>
</dbReference>
<protein>
    <submittedName>
        <fullName evidence="8">FAD-binding domain-containing protein</fullName>
    </submittedName>
</protein>
<evidence type="ECO:0000256" key="6">
    <source>
        <dbReference type="SAM" id="SignalP"/>
    </source>
</evidence>
<feature type="domain" description="FAD-binding PCMH-type" evidence="7">
    <location>
        <begin position="56"/>
        <end position="227"/>
    </location>
</feature>
<dbReference type="Gene3D" id="3.30.43.10">
    <property type="entry name" value="Uridine Diphospho-n-acetylenolpyruvylglucosamine Reductase, domain 2"/>
    <property type="match status" value="1"/>
</dbReference>
<gene>
    <name evidence="8" type="ORF">EJ08DRAFT_416559</name>
</gene>
<dbReference type="PANTHER" id="PTHR42973">
    <property type="entry name" value="BINDING OXIDOREDUCTASE, PUTATIVE (AFU_ORTHOLOGUE AFUA_1G17690)-RELATED"/>
    <property type="match status" value="1"/>
</dbReference>
<dbReference type="GO" id="GO:0016491">
    <property type="term" value="F:oxidoreductase activity"/>
    <property type="evidence" value="ECO:0007669"/>
    <property type="project" value="UniProtKB-KW"/>
</dbReference>
<dbReference type="InterPro" id="IPR016166">
    <property type="entry name" value="FAD-bd_PCMH"/>
</dbReference>
<dbReference type="SUPFAM" id="SSF56176">
    <property type="entry name" value="FAD-binding/transporter-associated domain-like"/>
    <property type="match status" value="1"/>
</dbReference>
<feature type="chain" id="PRO_5040424510" evidence="6">
    <location>
        <begin position="18"/>
        <end position="491"/>
    </location>
</feature>
<evidence type="ECO:0000313" key="8">
    <source>
        <dbReference type="EMBL" id="KAF2424440.1"/>
    </source>
</evidence>
<evidence type="ECO:0000256" key="3">
    <source>
        <dbReference type="ARBA" id="ARBA00022630"/>
    </source>
</evidence>
<keyword evidence="9" id="KW-1185">Reference proteome</keyword>
<dbReference type="InterPro" id="IPR050416">
    <property type="entry name" value="FAD-linked_Oxidoreductase"/>
</dbReference>